<evidence type="ECO:0000313" key="7">
    <source>
        <dbReference type="EMBL" id="VYU48000.1"/>
    </source>
</evidence>
<dbReference type="NCBIfam" id="TIGR00785">
    <property type="entry name" value="dass"/>
    <property type="match status" value="1"/>
</dbReference>
<dbReference type="GO" id="GO:0022857">
    <property type="term" value="F:transmembrane transporter activity"/>
    <property type="evidence" value="ECO:0007669"/>
    <property type="project" value="InterPro"/>
</dbReference>
<evidence type="ECO:0000256" key="3">
    <source>
        <dbReference type="ARBA" id="ARBA00022692"/>
    </source>
</evidence>
<dbReference type="AlphaFoldDB" id="A0A6N3F7L1"/>
<keyword evidence="4 6" id="KW-1133">Transmembrane helix</keyword>
<reference evidence="7" key="1">
    <citation type="submission" date="2019-11" db="EMBL/GenBank/DDBJ databases">
        <authorList>
            <person name="Feng L."/>
        </authorList>
    </citation>
    <scope>NUCLEOTIDE SEQUENCE</scope>
    <source>
        <strain evidence="7">VrattiLFYP33</strain>
    </source>
</reference>
<evidence type="ECO:0000256" key="2">
    <source>
        <dbReference type="ARBA" id="ARBA00007349"/>
    </source>
</evidence>
<dbReference type="InterPro" id="IPR030676">
    <property type="entry name" value="CitT-rel"/>
</dbReference>
<keyword evidence="5 6" id="KW-0472">Membrane</keyword>
<evidence type="ECO:0000256" key="1">
    <source>
        <dbReference type="ARBA" id="ARBA00004141"/>
    </source>
</evidence>
<sequence length="295" mass="32132">MTTAHTINTITVTIFLTACSGNLLITSLGAKLFGYDISWWEWFQAGVIPGVICMILMPWFIYKIYPPEIKATPEAPAMAQKELDKLGPITKSEIYVALIFVACIILWATAIWTKLHPTAVALIGVLACVVTGSLTWDDILGEKTAWDILIWMGTLVGMAGLLGKLGVVAVFADFVSNFLKGYDWFWASFFVSAAFVYSQYFFASGTARITALFSAFAAILVAMGAPIPFTILLFGLMNSPGCTLTHYSSGVTPIFFGAGYVPQGTWWRVGLAISVVSFLIHFWGGVLGMKLFGIL</sequence>
<gene>
    <name evidence="7" type="primary">yflS_4</name>
    <name evidence="7" type="ORF">VRLFYP33_02197</name>
</gene>
<evidence type="ECO:0000256" key="4">
    <source>
        <dbReference type="ARBA" id="ARBA00022989"/>
    </source>
</evidence>
<feature type="transmembrane region" description="Helical" evidence="6">
    <location>
        <begin position="215"/>
        <end position="237"/>
    </location>
</feature>
<evidence type="ECO:0000256" key="5">
    <source>
        <dbReference type="ARBA" id="ARBA00023136"/>
    </source>
</evidence>
<dbReference type="InterPro" id="IPR001898">
    <property type="entry name" value="SLC13A/DASS"/>
</dbReference>
<feature type="transmembrane region" description="Helical" evidence="6">
    <location>
        <begin position="184"/>
        <end position="203"/>
    </location>
</feature>
<name>A0A6N3F7L1_9FIRM</name>
<protein>
    <submittedName>
        <fullName evidence="7">Malate transporter YflS</fullName>
    </submittedName>
</protein>
<proteinExistence type="inferred from homology"/>
<dbReference type="GO" id="GO:0016020">
    <property type="term" value="C:membrane"/>
    <property type="evidence" value="ECO:0007669"/>
    <property type="project" value="UniProtKB-SubCell"/>
</dbReference>
<organism evidence="7">
    <name type="scientific">Veillonella ratti</name>
    <dbReference type="NCBI Taxonomy" id="103892"/>
    <lineage>
        <taxon>Bacteria</taxon>
        <taxon>Bacillati</taxon>
        <taxon>Bacillota</taxon>
        <taxon>Negativicutes</taxon>
        <taxon>Veillonellales</taxon>
        <taxon>Veillonellaceae</taxon>
        <taxon>Veillonella</taxon>
    </lineage>
</organism>
<dbReference type="PANTHER" id="PTHR42826">
    <property type="entry name" value="DICARBOXYLATE TRANSPORTER 2.1, CHLOROPLASTIC"/>
    <property type="match status" value="1"/>
</dbReference>
<feature type="transmembrane region" description="Helical" evidence="6">
    <location>
        <begin position="118"/>
        <end position="136"/>
    </location>
</feature>
<accession>A0A6N3F7L1</accession>
<keyword evidence="3 6" id="KW-0812">Transmembrane</keyword>
<feature type="transmembrane region" description="Helical" evidence="6">
    <location>
        <begin position="42"/>
        <end position="62"/>
    </location>
</feature>
<feature type="transmembrane region" description="Helical" evidence="6">
    <location>
        <begin position="94"/>
        <end position="112"/>
    </location>
</feature>
<feature type="transmembrane region" description="Helical" evidence="6">
    <location>
        <begin position="148"/>
        <end position="172"/>
    </location>
</feature>
<dbReference type="EMBL" id="CACRUX010000097">
    <property type="protein sequence ID" value="VYU48000.1"/>
    <property type="molecule type" value="Genomic_DNA"/>
</dbReference>
<comment type="similarity">
    <text evidence="2">Belongs to the SLC13A/DASS transporter (TC 2.A.47) family. DIT1 subfamily.</text>
</comment>
<comment type="subcellular location">
    <subcellularLocation>
        <location evidence="1">Membrane</location>
        <topology evidence="1">Multi-pass membrane protein</topology>
    </subcellularLocation>
</comment>
<feature type="transmembrane region" description="Helical" evidence="6">
    <location>
        <begin position="266"/>
        <end position="289"/>
    </location>
</feature>
<dbReference type="Pfam" id="PF00939">
    <property type="entry name" value="Na_sulph_symp"/>
    <property type="match status" value="1"/>
</dbReference>
<evidence type="ECO:0000256" key="6">
    <source>
        <dbReference type="SAM" id="Phobius"/>
    </source>
</evidence>
<feature type="transmembrane region" description="Helical" evidence="6">
    <location>
        <begin position="7"/>
        <end position="30"/>
    </location>
</feature>